<evidence type="ECO:0000256" key="5">
    <source>
        <dbReference type="ARBA" id="ARBA00022741"/>
    </source>
</evidence>
<keyword evidence="5" id="KW-0547">Nucleotide-binding</keyword>
<evidence type="ECO:0000256" key="8">
    <source>
        <dbReference type="ARBA" id="ARBA00023065"/>
    </source>
</evidence>
<keyword evidence="6 11" id="KW-0067">ATP-binding</keyword>
<dbReference type="SMART" id="SM00382">
    <property type="entry name" value="AAA"/>
    <property type="match status" value="1"/>
</dbReference>
<dbReference type="PANTHER" id="PTHR42771">
    <property type="entry name" value="IRON(3+)-HYDROXAMATE IMPORT ATP-BINDING PROTEIN FHUC"/>
    <property type="match status" value="1"/>
</dbReference>
<dbReference type="CDD" id="cd03214">
    <property type="entry name" value="ABC_Iron-Siderophores_B12_Hemin"/>
    <property type="match status" value="1"/>
</dbReference>
<evidence type="ECO:0000256" key="1">
    <source>
        <dbReference type="ARBA" id="ARBA00004202"/>
    </source>
</evidence>
<reference evidence="11 12" key="1">
    <citation type="submission" date="2021-01" db="EMBL/GenBank/DDBJ databases">
        <title>Genomic Encyclopedia of Type Strains, Phase IV (KMG-IV): sequencing the most valuable type-strain genomes for metagenomic binning, comparative biology and taxonomic classification.</title>
        <authorList>
            <person name="Goeker M."/>
        </authorList>
    </citation>
    <scope>NUCLEOTIDE SEQUENCE [LARGE SCALE GENOMIC DNA]</scope>
    <source>
        <strain evidence="11 12">DSM 25540</strain>
    </source>
</reference>
<keyword evidence="8" id="KW-0406">Ion transport</keyword>
<dbReference type="EMBL" id="JAFBEC010000004">
    <property type="protein sequence ID" value="MBM7632744.1"/>
    <property type="molecule type" value="Genomic_DNA"/>
</dbReference>
<evidence type="ECO:0000259" key="10">
    <source>
        <dbReference type="PROSITE" id="PS50893"/>
    </source>
</evidence>
<keyword evidence="9" id="KW-0472">Membrane</keyword>
<dbReference type="Gene3D" id="3.40.50.300">
    <property type="entry name" value="P-loop containing nucleotide triphosphate hydrolases"/>
    <property type="match status" value="1"/>
</dbReference>
<evidence type="ECO:0000256" key="3">
    <source>
        <dbReference type="ARBA" id="ARBA00022475"/>
    </source>
</evidence>
<name>A0ABS2PBQ6_9BACL</name>
<gene>
    <name evidence="11" type="ORF">JOD17_001838</name>
</gene>
<dbReference type="Proteomes" id="UP000741863">
    <property type="component" value="Unassembled WGS sequence"/>
</dbReference>
<dbReference type="InterPro" id="IPR051535">
    <property type="entry name" value="Siderophore_ABC-ATPase"/>
</dbReference>
<dbReference type="GO" id="GO:0005524">
    <property type="term" value="F:ATP binding"/>
    <property type="evidence" value="ECO:0007669"/>
    <property type="project" value="UniProtKB-KW"/>
</dbReference>
<keyword evidence="12" id="KW-1185">Reference proteome</keyword>
<dbReference type="Pfam" id="PF00005">
    <property type="entry name" value="ABC_tran"/>
    <property type="match status" value="1"/>
</dbReference>
<proteinExistence type="predicted"/>
<dbReference type="InterPro" id="IPR003439">
    <property type="entry name" value="ABC_transporter-like_ATP-bd"/>
</dbReference>
<organism evidence="11 12">
    <name type="scientific">Geomicrobium sediminis</name>
    <dbReference type="NCBI Taxonomy" id="1347788"/>
    <lineage>
        <taxon>Bacteria</taxon>
        <taxon>Bacillati</taxon>
        <taxon>Bacillota</taxon>
        <taxon>Bacilli</taxon>
        <taxon>Bacillales</taxon>
        <taxon>Geomicrobium</taxon>
    </lineage>
</organism>
<evidence type="ECO:0000313" key="11">
    <source>
        <dbReference type="EMBL" id="MBM7632744.1"/>
    </source>
</evidence>
<dbReference type="RefSeq" id="WP_204697094.1">
    <property type="nucleotide sequence ID" value="NZ_JAFBEC010000004.1"/>
</dbReference>
<dbReference type="InterPro" id="IPR017871">
    <property type="entry name" value="ABC_transporter-like_CS"/>
</dbReference>
<dbReference type="PROSITE" id="PS00211">
    <property type="entry name" value="ABC_TRANSPORTER_1"/>
    <property type="match status" value="1"/>
</dbReference>
<sequence length="277" mass="30586">MTEIETKELSIGYEKRKIVEALNLKIPKGQITTMIGPNGCGKSTILKTLARIMKPKSGSVYLDGKIIHKESTKQVAKKLAVLPQSPEAPSGLKVKELVAYGRYPHQSGARSLTKADLDIIDRSLKQTGMDAFKDRDIDALSGGQRQRVWIAMALAQETDILLLDEPTTYLDLAHQLEVLEVLKRLNEEEGRTIVMVIHDLNHAARFADYMVALKAGKIVQEGAPEQVICSTVLKDVFAIDADVVTDPRTKKPVCLSYDLMIPERAEEEELIPAGGAR</sequence>
<protein>
    <submittedName>
        <fullName evidence="11">Iron complex transport system ATP-binding protein</fullName>
    </submittedName>
</protein>
<keyword evidence="2" id="KW-0813">Transport</keyword>
<comment type="subcellular location">
    <subcellularLocation>
        <location evidence="1">Cell membrane</location>
        <topology evidence="1">Peripheral membrane protein</topology>
    </subcellularLocation>
</comment>
<evidence type="ECO:0000313" key="12">
    <source>
        <dbReference type="Proteomes" id="UP000741863"/>
    </source>
</evidence>
<evidence type="ECO:0000256" key="6">
    <source>
        <dbReference type="ARBA" id="ARBA00022840"/>
    </source>
</evidence>
<feature type="domain" description="ABC transporter" evidence="10">
    <location>
        <begin position="4"/>
        <end position="240"/>
    </location>
</feature>
<evidence type="ECO:0000256" key="7">
    <source>
        <dbReference type="ARBA" id="ARBA00023004"/>
    </source>
</evidence>
<accession>A0ABS2PBQ6</accession>
<keyword evidence="7" id="KW-0408">Iron</keyword>
<evidence type="ECO:0000256" key="2">
    <source>
        <dbReference type="ARBA" id="ARBA00022448"/>
    </source>
</evidence>
<comment type="caution">
    <text evidence="11">The sequence shown here is derived from an EMBL/GenBank/DDBJ whole genome shotgun (WGS) entry which is preliminary data.</text>
</comment>
<dbReference type="PROSITE" id="PS50893">
    <property type="entry name" value="ABC_TRANSPORTER_2"/>
    <property type="match status" value="1"/>
</dbReference>
<evidence type="ECO:0000256" key="9">
    <source>
        <dbReference type="ARBA" id="ARBA00023136"/>
    </source>
</evidence>
<dbReference type="PANTHER" id="PTHR42771:SF4">
    <property type="entry name" value="IRON(3+)-HYDROXAMATE IMPORT ATP-BINDING PROTEIN FHUC"/>
    <property type="match status" value="1"/>
</dbReference>
<keyword evidence="4" id="KW-0410">Iron transport</keyword>
<dbReference type="SUPFAM" id="SSF52540">
    <property type="entry name" value="P-loop containing nucleoside triphosphate hydrolases"/>
    <property type="match status" value="1"/>
</dbReference>
<dbReference type="InterPro" id="IPR003593">
    <property type="entry name" value="AAA+_ATPase"/>
</dbReference>
<keyword evidence="3" id="KW-1003">Cell membrane</keyword>
<evidence type="ECO:0000256" key="4">
    <source>
        <dbReference type="ARBA" id="ARBA00022496"/>
    </source>
</evidence>
<dbReference type="InterPro" id="IPR027417">
    <property type="entry name" value="P-loop_NTPase"/>
</dbReference>